<reference evidence="1 2" key="1">
    <citation type="submission" date="2015-01" db="EMBL/GenBank/DDBJ databases">
        <title>Evolution of Trichinella species and genotypes.</title>
        <authorList>
            <person name="Korhonen P.K."/>
            <person name="Edoardo P."/>
            <person name="Giuseppe L.R."/>
            <person name="Gasser R.B."/>
        </authorList>
    </citation>
    <scope>NUCLEOTIDE SEQUENCE [LARGE SCALE GENOMIC DNA]</scope>
    <source>
        <strain evidence="1">ISS1980</strain>
    </source>
</reference>
<organism evidence="1 2">
    <name type="scientific">Trichinella papuae</name>
    <dbReference type="NCBI Taxonomy" id="268474"/>
    <lineage>
        <taxon>Eukaryota</taxon>
        <taxon>Metazoa</taxon>
        <taxon>Ecdysozoa</taxon>
        <taxon>Nematoda</taxon>
        <taxon>Enoplea</taxon>
        <taxon>Dorylaimia</taxon>
        <taxon>Trichinellida</taxon>
        <taxon>Trichinellidae</taxon>
        <taxon>Trichinella</taxon>
    </lineage>
</organism>
<accession>A0A0V1MW87</accession>
<keyword evidence="2" id="KW-1185">Reference proteome</keyword>
<dbReference type="AlphaFoldDB" id="A0A0V1MW87"/>
<gene>
    <name evidence="1" type="ORF">T10_11271</name>
</gene>
<dbReference type="EMBL" id="JYDO01000032">
    <property type="protein sequence ID" value="KRZ76011.1"/>
    <property type="molecule type" value="Genomic_DNA"/>
</dbReference>
<evidence type="ECO:0000313" key="1">
    <source>
        <dbReference type="EMBL" id="KRZ76011.1"/>
    </source>
</evidence>
<dbReference type="Proteomes" id="UP000054843">
    <property type="component" value="Unassembled WGS sequence"/>
</dbReference>
<proteinExistence type="predicted"/>
<protein>
    <submittedName>
        <fullName evidence="1">Uncharacterized protein</fullName>
    </submittedName>
</protein>
<evidence type="ECO:0000313" key="2">
    <source>
        <dbReference type="Proteomes" id="UP000054843"/>
    </source>
</evidence>
<name>A0A0V1MW87_9BILA</name>
<comment type="caution">
    <text evidence="1">The sequence shown here is derived from an EMBL/GenBank/DDBJ whole genome shotgun (WGS) entry which is preliminary data.</text>
</comment>
<sequence>MDGCMSWMSKKKLLLYMLRPEEVKIAQDIVNASRDDLTLNYTATLCADFEVVGQIDLIIMYPLSVKYSMELCCKM</sequence>